<dbReference type="AlphaFoldDB" id="A0A3S0SHF8"/>
<proteinExistence type="predicted"/>
<evidence type="ECO:0000313" key="2">
    <source>
        <dbReference type="EMBL" id="RUM06018.1"/>
    </source>
</evidence>
<feature type="region of interest" description="Disordered" evidence="1">
    <location>
        <begin position="54"/>
        <end position="76"/>
    </location>
</feature>
<feature type="compositionally biased region" description="Basic and acidic residues" evidence="1">
    <location>
        <begin position="54"/>
        <end position="63"/>
    </location>
</feature>
<comment type="caution">
    <text evidence="2">The sequence shown here is derived from an EMBL/GenBank/DDBJ whole genome shotgun (WGS) entry which is preliminary data.</text>
</comment>
<reference evidence="2 3" key="1">
    <citation type="submission" date="2018-11" db="EMBL/GenBank/DDBJ databases">
        <title>Rhizobium chutanense sp. nov., isolated from root nodules of Phaseolus vulgaris in China.</title>
        <authorList>
            <person name="Huo Y."/>
        </authorList>
    </citation>
    <scope>NUCLEOTIDE SEQUENCE [LARGE SCALE GENOMIC DNA]</scope>
    <source>
        <strain evidence="2 3">C16</strain>
    </source>
</reference>
<organism evidence="2 3">
    <name type="scientific">Rhizobium chutanense</name>
    <dbReference type="NCBI Taxonomy" id="2035448"/>
    <lineage>
        <taxon>Bacteria</taxon>
        <taxon>Pseudomonadati</taxon>
        <taxon>Pseudomonadota</taxon>
        <taxon>Alphaproteobacteria</taxon>
        <taxon>Hyphomicrobiales</taxon>
        <taxon>Rhizobiaceae</taxon>
        <taxon>Rhizobium/Agrobacterium group</taxon>
        <taxon>Rhizobium</taxon>
    </lineage>
</organism>
<sequence length="76" mass="8552">MNRGRNAHKPIGGIMTTKKVDAEVQACDLKAHYRPVALKAVVAAHCIRPKIVDRDPREGEPYRFDPSFHGYPELDP</sequence>
<protein>
    <submittedName>
        <fullName evidence="2">Uncharacterized protein</fullName>
    </submittedName>
</protein>
<name>A0A3S0SHF8_9HYPH</name>
<dbReference type="Proteomes" id="UP000278081">
    <property type="component" value="Unassembled WGS sequence"/>
</dbReference>
<gene>
    <name evidence="2" type="ORF">EFR84_13145</name>
</gene>
<evidence type="ECO:0000313" key="3">
    <source>
        <dbReference type="Proteomes" id="UP000278081"/>
    </source>
</evidence>
<evidence type="ECO:0000256" key="1">
    <source>
        <dbReference type="SAM" id="MobiDB-lite"/>
    </source>
</evidence>
<dbReference type="EMBL" id="RJTJ01000010">
    <property type="protein sequence ID" value="RUM06018.1"/>
    <property type="molecule type" value="Genomic_DNA"/>
</dbReference>
<accession>A0A3S0SHF8</accession>